<dbReference type="PANTHER" id="PTHR30290">
    <property type="entry name" value="PERIPLASMIC BINDING COMPONENT OF ABC TRANSPORTER"/>
    <property type="match status" value="1"/>
</dbReference>
<feature type="domain" description="Solute-binding protein family 5" evidence="5">
    <location>
        <begin position="71"/>
        <end position="444"/>
    </location>
</feature>
<dbReference type="Proteomes" id="UP000818323">
    <property type="component" value="Unassembled WGS sequence"/>
</dbReference>
<comment type="similarity">
    <text evidence="2">Belongs to the bacterial solute-binding protein 5 family.</text>
</comment>
<evidence type="ECO:0000313" key="7">
    <source>
        <dbReference type="Proteomes" id="UP000818323"/>
    </source>
</evidence>
<evidence type="ECO:0000313" key="6">
    <source>
        <dbReference type="EMBL" id="NBJ26732.1"/>
    </source>
</evidence>
<protein>
    <submittedName>
        <fullName evidence="6">ABC transporter substrate-binding protein</fullName>
    </submittedName>
</protein>
<gene>
    <name evidence="6" type="ORF">GR303_20515</name>
</gene>
<dbReference type="InterPro" id="IPR023765">
    <property type="entry name" value="SBP_5_CS"/>
</dbReference>
<dbReference type="EMBL" id="JAAAXJ010000017">
    <property type="protein sequence ID" value="NBJ26732.1"/>
    <property type="molecule type" value="Genomic_DNA"/>
</dbReference>
<dbReference type="SUPFAM" id="SSF53850">
    <property type="entry name" value="Periplasmic binding protein-like II"/>
    <property type="match status" value="1"/>
</dbReference>
<dbReference type="InterPro" id="IPR000914">
    <property type="entry name" value="SBP_5_dom"/>
</dbReference>
<dbReference type="Pfam" id="PF00496">
    <property type="entry name" value="SBP_bac_5"/>
    <property type="match status" value="1"/>
</dbReference>
<keyword evidence="7" id="KW-1185">Reference proteome</keyword>
<evidence type="ECO:0000256" key="4">
    <source>
        <dbReference type="SAM" id="SignalP"/>
    </source>
</evidence>
<evidence type="ECO:0000256" key="1">
    <source>
        <dbReference type="ARBA" id="ARBA00004418"/>
    </source>
</evidence>
<dbReference type="Gene3D" id="3.40.190.10">
    <property type="entry name" value="Periplasmic binding protein-like II"/>
    <property type="match status" value="1"/>
</dbReference>
<keyword evidence="3 4" id="KW-0732">Signal</keyword>
<dbReference type="PANTHER" id="PTHR30290:SF38">
    <property type="entry name" value="D,D-DIPEPTIDE-BINDING PERIPLASMIC PROTEIN DDPA-RELATED"/>
    <property type="match status" value="1"/>
</dbReference>
<organism evidence="6 7">
    <name type="scientific">Microvirga arsenatis</name>
    <dbReference type="NCBI Taxonomy" id="2692265"/>
    <lineage>
        <taxon>Bacteria</taxon>
        <taxon>Pseudomonadati</taxon>
        <taxon>Pseudomonadota</taxon>
        <taxon>Alphaproteobacteria</taxon>
        <taxon>Hyphomicrobiales</taxon>
        <taxon>Methylobacteriaceae</taxon>
        <taxon>Microvirga</taxon>
    </lineage>
</organism>
<dbReference type="PROSITE" id="PS01040">
    <property type="entry name" value="SBP_BACTERIAL_5"/>
    <property type="match status" value="1"/>
</dbReference>
<dbReference type="InterPro" id="IPR030678">
    <property type="entry name" value="Peptide/Ni-bd"/>
</dbReference>
<evidence type="ECO:0000256" key="3">
    <source>
        <dbReference type="ARBA" id="ARBA00022729"/>
    </source>
</evidence>
<proteinExistence type="inferred from homology"/>
<dbReference type="Gene3D" id="3.90.76.10">
    <property type="entry name" value="Dipeptide-binding Protein, Domain 1"/>
    <property type="match status" value="1"/>
</dbReference>
<comment type="subcellular location">
    <subcellularLocation>
        <location evidence="1">Periplasm</location>
    </subcellularLocation>
</comment>
<feature type="signal peptide" evidence="4">
    <location>
        <begin position="1"/>
        <end position="22"/>
    </location>
</feature>
<dbReference type="InterPro" id="IPR039424">
    <property type="entry name" value="SBP_5"/>
</dbReference>
<evidence type="ECO:0000259" key="5">
    <source>
        <dbReference type="Pfam" id="PF00496"/>
    </source>
</evidence>
<name>A0ABW9Z3S2_9HYPH</name>
<dbReference type="Gene3D" id="3.10.105.10">
    <property type="entry name" value="Dipeptide-binding Protein, Domain 3"/>
    <property type="match status" value="1"/>
</dbReference>
<sequence length="550" mass="62008">MKPSSALLAMTMLGALTLPAAAQTVLTVNIEPATTWVRNFNPFNQTSARQSTLDFIYEPLIIFNRLDNNKPSYRLAESYKLAEDLKSIEFKLRDGLKWSDGQPLTAADVVFTYNYIKQYPALDFVSIWQFISGVEQIDKQTVRFTLRQPSALAVDRLIALPIVPEHVWKGVTEPATFANENPVGSGPMTEVTRFTPQTYDQCRNPHYWDAARLSVDCMRFPQLADNNQILAASASGQLDWGVAFLPDVEKTFVAKDPQHHKYWYVAGSMVEFLFNQETSNENNRKAFKDLNFRRAVSMMLDRKAMVDVAGYGYPTLNEDPTAFGEVYKMWLDPKVKAEFGKYTTYDLDGAKALLDKSGYVDKNKDGFRDNPDGTPIAFNIIVPNAWSDWIDTVQIAIEGMREAGINASMGTPEEAVWSQNLISGSFDAAINSISVAASPYYLYQRAFTRADAGKTRFTAQRWFNEELEGLLAKFAQTPDQAQQKAIMNSAQRIVAENLPIFPVYNSATWYQYNTKRFTGWASGENPFVNPTISRQNPARLLHLLALKPVK</sequence>
<dbReference type="RefSeq" id="WP_161725365.1">
    <property type="nucleotide sequence ID" value="NZ_JAAAXI010000018.1"/>
</dbReference>
<evidence type="ECO:0000256" key="2">
    <source>
        <dbReference type="ARBA" id="ARBA00005695"/>
    </source>
</evidence>
<reference evidence="6 7" key="1">
    <citation type="submission" date="2020-01" db="EMBL/GenBank/DDBJ databases">
        <title>Microvirga sp. nov., an arsenate reduction bacterium isolated from Tibet hotspring sediments.</title>
        <authorList>
            <person name="Yuan C.-G."/>
        </authorList>
    </citation>
    <scope>NUCLEOTIDE SEQUENCE [LARGE SCALE GENOMIC DNA]</scope>
    <source>
        <strain evidence="6 7">SYSU G3D203</strain>
    </source>
</reference>
<feature type="chain" id="PRO_5045342108" evidence="4">
    <location>
        <begin position="23"/>
        <end position="550"/>
    </location>
</feature>
<comment type="caution">
    <text evidence="6">The sequence shown here is derived from an EMBL/GenBank/DDBJ whole genome shotgun (WGS) entry which is preliminary data.</text>
</comment>
<dbReference type="CDD" id="cd08509">
    <property type="entry name" value="PBP2_TmCBP_oligosaccharides_like"/>
    <property type="match status" value="1"/>
</dbReference>
<accession>A0ABW9Z3S2</accession>
<dbReference type="PIRSF" id="PIRSF002741">
    <property type="entry name" value="MppA"/>
    <property type="match status" value="1"/>
</dbReference>